<evidence type="ECO:0000256" key="4">
    <source>
        <dbReference type="SAM" id="MobiDB-lite"/>
    </source>
</evidence>
<evidence type="ECO:0000313" key="6">
    <source>
        <dbReference type="Proteomes" id="UP001166286"/>
    </source>
</evidence>
<feature type="compositionally biased region" description="Polar residues" evidence="4">
    <location>
        <begin position="397"/>
        <end position="406"/>
    </location>
</feature>
<dbReference type="PROSITE" id="PS50297">
    <property type="entry name" value="ANK_REP_REGION"/>
    <property type="match status" value="3"/>
</dbReference>
<gene>
    <name evidence="5" type="ORF">JMJ35_007517</name>
</gene>
<organism evidence="5 6">
    <name type="scientific">Cladonia borealis</name>
    <dbReference type="NCBI Taxonomy" id="184061"/>
    <lineage>
        <taxon>Eukaryota</taxon>
        <taxon>Fungi</taxon>
        <taxon>Dikarya</taxon>
        <taxon>Ascomycota</taxon>
        <taxon>Pezizomycotina</taxon>
        <taxon>Lecanoromycetes</taxon>
        <taxon>OSLEUM clade</taxon>
        <taxon>Lecanoromycetidae</taxon>
        <taxon>Lecanorales</taxon>
        <taxon>Lecanorineae</taxon>
        <taxon>Cladoniaceae</taxon>
        <taxon>Cladonia</taxon>
    </lineage>
</organism>
<evidence type="ECO:0000256" key="1">
    <source>
        <dbReference type="ARBA" id="ARBA00022737"/>
    </source>
</evidence>
<feature type="compositionally biased region" description="Basic and acidic residues" evidence="4">
    <location>
        <begin position="371"/>
        <end position="382"/>
    </location>
</feature>
<feature type="region of interest" description="Disordered" evidence="4">
    <location>
        <begin position="81"/>
        <end position="116"/>
    </location>
</feature>
<feature type="region of interest" description="Disordered" evidence="4">
    <location>
        <begin position="350"/>
        <end position="406"/>
    </location>
</feature>
<dbReference type="PROSITE" id="PS50088">
    <property type="entry name" value="ANK_REPEAT"/>
    <property type="match status" value="3"/>
</dbReference>
<evidence type="ECO:0000256" key="3">
    <source>
        <dbReference type="PROSITE-ProRule" id="PRU00023"/>
    </source>
</evidence>
<evidence type="ECO:0000313" key="5">
    <source>
        <dbReference type="EMBL" id="KAK0510123.1"/>
    </source>
</evidence>
<dbReference type="EMBL" id="JAFEKC020000017">
    <property type="protein sequence ID" value="KAK0510123.1"/>
    <property type="molecule type" value="Genomic_DNA"/>
</dbReference>
<dbReference type="PANTHER" id="PTHR24173">
    <property type="entry name" value="ANKYRIN REPEAT CONTAINING"/>
    <property type="match status" value="1"/>
</dbReference>
<feature type="repeat" description="ANK" evidence="3">
    <location>
        <begin position="271"/>
        <end position="303"/>
    </location>
</feature>
<dbReference type="SUPFAM" id="SSF48403">
    <property type="entry name" value="Ankyrin repeat"/>
    <property type="match status" value="1"/>
</dbReference>
<sequence>MEERFDAVLEGLHLLAVSPHPPIQQDASVEVGTEPLRHCDTDTTLVESTRGTEKNKNIHAQIRKSSSPKLSPTEFAIALSSTVTRSSDKSQGLELPNESPRMIPMDYTPIPSKSCTQNETASREFLEAVNRKDITCMKSLLDSDLKPDIEYSNPDNDKRRTPLLLAVQLGHIEMVKFLLSRDAQIEAKDESGTTPLMTAASLGKVDIMKELVLQGADVQARNRTRRTALHLAIQKSRDDRAISFLLNLNNTDQCVSVDHRKAIDVNASDKSGKTPLHYCAELGMLEAATMLLDRHANFDAHDEADKAPAYYAIKSRKYFIVELLLKHKANFSQQWPPESTSKEIEELLKRQGYRRPSLENGSSKNEGAGEGPERRGPRERKGSWISSQSSKFRKKSNANAKDQSTS</sequence>
<accession>A0AA39QVW0</accession>
<dbReference type="InterPro" id="IPR036770">
    <property type="entry name" value="Ankyrin_rpt-contain_sf"/>
</dbReference>
<keyword evidence="2 3" id="KW-0040">ANK repeat</keyword>
<proteinExistence type="predicted"/>
<dbReference type="Proteomes" id="UP001166286">
    <property type="component" value="Unassembled WGS sequence"/>
</dbReference>
<evidence type="ECO:0008006" key="7">
    <source>
        <dbReference type="Google" id="ProtNLM"/>
    </source>
</evidence>
<feature type="repeat" description="ANK" evidence="3">
    <location>
        <begin position="191"/>
        <end position="223"/>
    </location>
</feature>
<name>A0AA39QVW0_9LECA</name>
<reference evidence="5" key="1">
    <citation type="submission" date="2023-03" db="EMBL/GenBank/DDBJ databases">
        <title>Complete genome of Cladonia borealis.</title>
        <authorList>
            <person name="Park H."/>
        </authorList>
    </citation>
    <scope>NUCLEOTIDE SEQUENCE</scope>
    <source>
        <strain evidence="5">ANT050790</strain>
    </source>
</reference>
<dbReference type="Pfam" id="PF12796">
    <property type="entry name" value="Ank_2"/>
    <property type="match status" value="2"/>
</dbReference>
<comment type="caution">
    <text evidence="5">The sequence shown here is derived from an EMBL/GenBank/DDBJ whole genome shotgun (WGS) entry which is preliminary data.</text>
</comment>
<dbReference type="SMART" id="SM00248">
    <property type="entry name" value="ANK"/>
    <property type="match status" value="5"/>
</dbReference>
<evidence type="ECO:0000256" key="2">
    <source>
        <dbReference type="ARBA" id="ARBA00023043"/>
    </source>
</evidence>
<dbReference type="AlphaFoldDB" id="A0AA39QVW0"/>
<keyword evidence="6" id="KW-1185">Reference proteome</keyword>
<dbReference type="Gene3D" id="1.25.40.20">
    <property type="entry name" value="Ankyrin repeat-containing domain"/>
    <property type="match status" value="2"/>
</dbReference>
<protein>
    <recommendedName>
        <fullName evidence="7">Ankyrin repeat protein</fullName>
    </recommendedName>
</protein>
<dbReference type="InterPro" id="IPR002110">
    <property type="entry name" value="Ankyrin_rpt"/>
</dbReference>
<feature type="repeat" description="ANK" evidence="3">
    <location>
        <begin position="158"/>
        <end position="190"/>
    </location>
</feature>
<dbReference type="PANTHER" id="PTHR24173:SF74">
    <property type="entry name" value="ANKYRIN REPEAT DOMAIN-CONTAINING PROTEIN 16"/>
    <property type="match status" value="1"/>
</dbReference>
<keyword evidence="1" id="KW-0677">Repeat</keyword>